<comment type="caution">
    <text evidence="2">The sequence shown here is derived from an EMBL/GenBank/DDBJ whole genome shotgun (WGS) entry which is preliminary data.</text>
</comment>
<dbReference type="AlphaFoldDB" id="A0A3N1XAT8"/>
<sequence>MYVYTDQYTVEPGDTLSSIARQFDLPSYRQLLYINRDILNSNALYPGQRINIPKMIPMTTYIVEPGDTLGNIVYHYNRDLMDIYGHEITFDEVMAYNPEITNPNNIYPDMVIYLPEIL</sequence>
<dbReference type="SUPFAM" id="SSF54106">
    <property type="entry name" value="LysM domain"/>
    <property type="match status" value="2"/>
</dbReference>
<keyword evidence="3" id="KW-1185">Reference proteome</keyword>
<feature type="domain" description="LysM" evidence="1">
    <location>
        <begin position="59"/>
        <end position="114"/>
    </location>
</feature>
<proteinExistence type="predicted"/>
<evidence type="ECO:0000313" key="3">
    <source>
        <dbReference type="Proteomes" id="UP000273083"/>
    </source>
</evidence>
<dbReference type="CDD" id="cd00118">
    <property type="entry name" value="LysM"/>
    <property type="match status" value="2"/>
</dbReference>
<gene>
    <name evidence="2" type="ORF">EDD66_11215</name>
</gene>
<reference evidence="2 3" key="1">
    <citation type="submission" date="2018-11" db="EMBL/GenBank/DDBJ databases">
        <title>Genomic Encyclopedia of Type Strains, Phase IV (KMG-IV): sequencing the most valuable type-strain genomes for metagenomic binning, comparative biology and taxonomic classification.</title>
        <authorList>
            <person name="Goeker M."/>
        </authorList>
    </citation>
    <scope>NUCLEOTIDE SEQUENCE [LARGE SCALE GENOMIC DNA]</scope>
    <source>
        <strain evidence="2 3">DSM 26537</strain>
    </source>
</reference>
<dbReference type="RefSeq" id="WP_123610504.1">
    <property type="nucleotide sequence ID" value="NZ_RJVG01000012.1"/>
</dbReference>
<dbReference type="PANTHER" id="PTHR33734">
    <property type="entry name" value="LYSM DOMAIN-CONTAINING GPI-ANCHORED PROTEIN 2"/>
    <property type="match status" value="1"/>
</dbReference>
<dbReference type="OrthoDB" id="9811296at2"/>
<evidence type="ECO:0000313" key="2">
    <source>
        <dbReference type="EMBL" id="ROR23884.1"/>
    </source>
</evidence>
<dbReference type="PROSITE" id="PS51782">
    <property type="entry name" value="LYSM"/>
    <property type="match status" value="2"/>
</dbReference>
<dbReference type="Gene3D" id="3.10.350.10">
    <property type="entry name" value="LysM domain"/>
    <property type="match status" value="2"/>
</dbReference>
<name>A0A3N1XAT8_9FIRM</name>
<organism evidence="2 3">
    <name type="scientific">Mobilisporobacter senegalensis</name>
    <dbReference type="NCBI Taxonomy" id="1329262"/>
    <lineage>
        <taxon>Bacteria</taxon>
        <taxon>Bacillati</taxon>
        <taxon>Bacillota</taxon>
        <taxon>Clostridia</taxon>
        <taxon>Lachnospirales</taxon>
        <taxon>Lachnospiraceae</taxon>
        <taxon>Mobilisporobacter</taxon>
    </lineage>
</organism>
<evidence type="ECO:0000259" key="1">
    <source>
        <dbReference type="PROSITE" id="PS51782"/>
    </source>
</evidence>
<dbReference type="PANTHER" id="PTHR33734:SF22">
    <property type="entry name" value="MEMBRANE-BOUND LYTIC MUREIN TRANSGLYCOSYLASE D"/>
    <property type="match status" value="1"/>
</dbReference>
<dbReference type="Pfam" id="PF01476">
    <property type="entry name" value="LysM"/>
    <property type="match status" value="2"/>
</dbReference>
<dbReference type="InterPro" id="IPR036779">
    <property type="entry name" value="LysM_dom_sf"/>
</dbReference>
<dbReference type="SMART" id="SM00257">
    <property type="entry name" value="LysM"/>
    <property type="match status" value="2"/>
</dbReference>
<accession>A0A3N1XAT8</accession>
<dbReference type="InterPro" id="IPR018392">
    <property type="entry name" value="LysM"/>
</dbReference>
<feature type="domain" description="LysM" evidence="1">
    <location>
        <begin position="6"/>
        <end position="52"/>
    </location>
</feature>
<dbReference type="Proteomes" id="UP000273083">
    <property type="component" value="Unassembled WGS sequence"/>
</dbReference>
<dbReference type="EMBL" id="RJVG01000012">
    <property type="protein sequence ID" value="ROR23884.1"/>
    <property type="molecule type" value="Genomic_DNA"/>
</dbReference>
<protein>
    <submittedName>
        <fullName evidence="2">LysM domain-containing protein</fullName>
    </submittedName>
</protein>